<dbReference type="InterPro" id="IPR023194">
    <property type="entry name" value="eIF3-like_dom_sf"/>
</dbReference>
<dbReference type="GO" id="GO:0005852">
    <property type="term" value="C:eukaryotic translation initiation factor 3 complex"/>
    <property type="evidence" value="ECO:0007669"/>
    <property type="project" value="UniProtKB-UniRule"/>
</dbReference>
<evidence type="ECO:0000313" key="7">
    <source>
        <dbReference type="Proteomes" id="UP000027138"/>
    </source>
</evidence>
<comment type="subcellular location">
    <subcellularLocation>
        <location evidence="4">Cytoplasm</location>
    </subcellularLocation>
</comment>
<evidence type="ECO:0000256" key="4">
    <source>
        <dbReference type="HAMAP-Rule" id="MF_03009"/>
    </source>
</evidence>
<dbReference type="Pfam" id="PF08597">
    <property type="entry name" value="eIF3_subunit"/>
    <property type="match status" value="1"/>
</dbReference>
<dbReference type="AlphaFoldDB" id="A0A067KBQ5"/>
<name>A0A067KBQ5_JATCU</name>
<comment type="subunit">
    <text evidence="4">Component of the eukaryotic translation initiation factor 3 (eIF-3) complex.</text>
</comment>
<dbReference type="EMBL" id="KK914582">
    <property type="protein sequence ID" value="KDP32458.1"/>
    <property type="molecule type" value="Genomic_DNA"/>
</dbReference>
<feature type="region of interest" description="Disordered" evidence="5">
    <location>
        <begin position="1"/>
        <end position="84"/>
    </location>
</feature>
<keyword evidence="1 4" id="KW-0963">Cytoplasm</keyword>
<keyword evidence="3 4" id="KW-0648">Protein biosynthesis</keyword>
<keyword evidence="2 4" id="KW-0396">Initiation factor</keyword>
<dbReference type="PANTHER" id="PTHR21681:SF0">
    <property type="entry name" value="EUKARYOTIC TRANSLATION INITIATION FACTOR 3 SUBUNIT J"/>
    <property type="match status" value="1"/>
</dbReference>
<gene>
    <name evidence="6" type="ORF">JCGZ_13383</name>
</gene>
<accession>A0A067KBQ5</accession>
<evidence type="ECO:0000256" key="2">
    <source>
        <dbReference type="ARBA" id="ARBA00022540"/>
    </source>
</evidence>
<organism evidence="6 7">
    <name type="scientific">Jatropha curcas</name>
    <name type="common">Barbados nut</name>
    <dbReference type="NCBI Taxonomy" id="180498"/>
    <lineage>
        <taxon>Eukaryota</taxon>
        <taxon>Viridiplantae</taxon>
        <taxon>Streptophyta</taxon>
        <taxon>Embryophyta</taxon>
        <taxon>Tracheophyta</taxon>
        <taxon>Spermatophyta</taxon>
        <taxon>Magnoliopsida</taxon>
        <taxon>eudicotyledons</taxon>
        <taxon>Gunneridae</taxon>
        <taxon>Pentapetalae</taxon>
        <taxon>rosids</taxon>
        <taxon>fabids</taxon>
        <taxon>Malpighiales</taxon>
        <taxon>Euphorbiaceae</taxon>
        <taxon>Crotonoideae</taxon>
        <taxon>Jatropheae</taxon>
        <taxon>Jatropha</taxon>
    </lineage>
</organism>
<evidence type="ECO:0000256" key="3">
    <source>
        <dbReference type="ARBA" id="ARBA00022917"/>
    </source>
</evidence>
<evidence type="ECO:0000256" key="5">
    <source>
        <dbReference type="SAM" id="MobiDB-lite"/>
    </source>
</evidence>
<dbReference type="STRING" id="180498.A0A067KBQ5"/>
<feature type="region of interest" description="Disordered" evidence="5">
    <location>
        <begin position="184"/>
        <end position="203"/>
    </location>
</feature>
<protein>
    <recommendedName>
        <fullName evidence="4">Eukaryotic translation initiation factor 3 subunit J</fullName>
        <shortName evidence="4">eIF3j</shortName>
    </recommendedName>
</protein>
<reference evidence="6 7" key="1">
    <citation type="journal article" date="2014" name="PLoS ONE">
        <title>Global Analysis of Gene Expression Profiles in Physic Nut (Jatropha curcas L.) Seedlings Exposed to Salt Stress.</title>
        <authorList>
            <person name="Zhang L."/>
            <person name="Zhang C."/>
            <person name="Wu P."/>
            <person name="Chen Y."/>
            <person name="Li M."/>
            <person name="Jiang H."/>
            <person name="Wu G."/>
        </authorList>
    </citation>
    <scope>NUCLEOTIDE SEQUENCE [LARGE SCALE GENOMIC DNA]</scope>
    <source>
        <strain evidence="7">cv. GZQX0401</strain>
        <tissue evidence="6">Young leaves</tissue>
    </source>
</reference>
<dbReference type="FunFam" id="1.10.246.60:FF:000002">
    <property type="entry name" value="Eukaryotic translation initiation factor 3 subunit J"/>
    <property type="match status" value="1"/>
</dbReference>
<dbReference type="KEGG" id="jcu:105639415"/>
<proteinExistence type="inferred from homology"/>
<feature type="compositionally biased region" description="Basic residues" evidence="5">
    <location>
        <begin position="190"/>
        <end position="200"/>
    </location>
</feature>
<evidence type="ECO:0000256" key="1">
    <source>
        <dbReference type="ARBA" id="ARBA00022490"/>
    </source>
</evidence>
<dbReference type="InterPro" id="IPR013906">
    <property type="entry name" value="eIF3j"/>
</dbReference>
<feature type="compositionally biased region" description="Basic and acidic residues" evidence="5">
    <location>
        <begin position="63"/>
        <end position="78"/>
    </location>
</feature>
<evidence type="ECO:0000313" key="6">
    <source>
        <dbReference type="EMBL" id="KDP32458.1"/>
    </source>
</evidence>
<dbReference type="GO" id="GO:0033290">
    <property type="term" value="C:eukaryotic 48S preinitiation complex"/>
    <property type="evidence" value="ECO:0007669"/>
    <property type="project" value="UniProtKB-UniRule"/>
</dbReference>
<dbReference type="Proteomes" id="UP000027138">
    <property type="component" value="Unassembled WGS sequence"/>
</dbReference>
<comment type="function">
    <text evidence="4">Component of the eukaryotic translation initiation factor 3 (eIF-3) complex, which is involved in protein synthesis of a specialized repertoire of mRNAs and, together with other initiation factors, stimulates binding of mRNA and methionyl-tRNAi to the 40S ribosome. The eIF-3 complex specifically targets and initiates translation of a subset of mRNAs involved in cell proliferation.</text>
</comment>
<keyword evidence="7" id="KW-1185">Reference proteome</keyword>
<dbReference type="HAMAP" id="MF_03009">
    <property type="entry name" value="eIF3j"/>
    <property type="match status" value="1"/>
</dbReference>
<dbReference type="OrthoDB" id="20381at2759"/>
<dbReference type="GO" id="GO:0003743">
    <property type="term" value="F:translation initiation factor activity"/>
    <property type="evidence" value="ECO:0007669"/>
    <property type="project" value="UniProtKB-UniRule"/>
</dbReference>
<feature type="compositionally biased region" description="Pro residues" evidence="5">
    <location>
        <begin position="43"/>
        <end position="53"/>
    </location>
</feature>
<dbReference type="GO" id="GO:0016282">
    <property type="term" value="C:eukaryotic 43S preinitiation complex"/>
    <property type="evidence" value="ECO:0007669"/>
    <property type="project" value="UniProtKB-UniRule"/>
</dbReference>
<dbReference type="GO" id="GO:0001732">
    <property type="term" value="P:formation of cytoplasmic translation initiation complex"/>
    <property type="evidence" value="ECO:0007669"/>
    <property type="project" value="UniProtKB-UniRule"/>
</dbReference>
<sequence>MEDWEDEQIPPLLLKEQPKSKWDDEDVDDNDVKESWEDEDEPAPAPVTQPPPEKPSKKPVTKSTEKKGKTVEVAKEEPELLDPVAQKLRQQRLEEEADYKSTTELFAKRDDEKTLDNFIPKSESDFMEYAELISHKLRPYEKSFHYIGLLKAVMRLSMTTLRAADAKDVASSVTAIANEKLKAEKEANAGKKKTGGKKKQLHVDKPDDDLVVDTYDALDDYDFM</sequence>
<comment type="similarity">
    <text evidence="4">Belongs to the eIF-3 subunit J family.</text>
</comment>
<dbReference type="Gene3D" id="1.10.246.60">
    <property type="entry name" value="Eukaryotic translation initiation factor 3 like domains"/>
    <property type="match status" value="1"/>
</dbReference>
<dbReference type="PANTHER" id="PTHR21681">
    <property type="entry name" value="EUKARYOTIC TRANSLATION INITIATION FACTOR 3 SUBUNIT J"/>
    <property type="match status" value="1"/>
</dbReference>